<protein>
    <recommendedName>
        <fullName evidence="5">Transmembrane protein</fullName>
    </recommendedName>
</protein>
<name>G7JEI6_MEDTR</name>
<evidence type="ECO:0008006" key="5">
    <source>
        <dbReference type="Google" id="ProtNLM"/>
    </source>
</evidence>
<evidence type="ECO:0000256" key="1">
    <source>
        <dbReference type="SAM" id="SignalP"/>
    </source>
</evidence>
<dbReference type="PaxDb" id="3880-AES86476"/>
<dbReference type="Proteomes" id="UP000002051">
    <property type="component" value="Chromosome 4"/>
</dbReference>
<accession>G7JEI6</accession>
<keyword evidence="1" id="KW-0732">Signal</keyword>
<dbReference type="AlphaFoldDB" id="G7JEI6"/>
<organism evidence="2 4">
    <name type="scientific">Medicago truncatula</name>
    <name type="common">Barrel medic</name>
    <name type="synonym">Medicago tribuloides</name>
    <dbReference type="NCBI Taxonomy" id="3880"/>
    <lineage>
        <taxon>Eukaryota</taxon>
        <taxon>Viridiplantae</taxon>
        <taxon>Streptophyta</taxon>
        <taxon>Embryophyta</taxon>
        <taxon>Tracheophyta</taxon>
        <taxon>Spermatophyta</taxon>
        <taxon>Magnoliopsida</taxon>
        <taxon>eudicotyledons</taxon>
        <taxon>Gunneridae</taxon>
        <taxon>Pentapetalae</taxon>
        <taxon>rosids</taxon>
        <taxon>fabids</taxon>
        <taxon>Fabales</taxon>
        <taxon>Fabaceae</taxon>
        <taxon>Papilionoideae</taxon>
        <taxon>50 kb inversion clade</taxon>
        <taxon>NPAAA clade</taxon>
        <taxon>Hologalegina</taxon>
        <taxon>IRL clade</taxon>
        <taxon>Trifolieae</taxon>
        <taxon>Medicago</taxon>
    </lineage>
</organism>
<proteinExistence type="predicted"/>
<feature type="chain" id="PRO_5014572871" description="Transmembrane protein" evidence="1">
    <location>
        <begin position="29"/>
        <end position="85"/>
    </location>
</feature>
<reference evidence="3" key="3">
    <citation type="submission" date="2015-04" db="UniProtKB">
        <authorList>
            <consortium name="EnsemblPlants"/>
        </authorList>
    </citation>
    <scope>IDENTIFICATION</scope>
    <source>
        <strain evidence="3">cv. Jemalong A17</strain>
    </source>
</reference>
<evidence type="ECO:0000313" key="4">
    <source>
        <dbReference type="Proteomes" id="UP000002051"/>
    </source>
</evidence>
<feature type="signal peptide" evidence="1">
    <location>
        <begin position="1"/>
        <end position="28"/>
    </location>
</feature>
<dbReference type="EnsemblPlants" id="AES86476">
    <property type="protein sequence ID" value="AES86476"/>
    <property type="gene ID" value="MTR_4g007400"/>
</dbReference>
<gene>
    <name evidence="2" type="ordered locus">MTR_4g007400</name>
</gene>
<evidence type="ECO:0000313" key="2">
    <source>
        <dbReference type="EMBL" id="AES86476.1"/>
    </source>
</evidence>
<reference evidence="2 4" key="1">
    <citation type="journal article" date="2011" name="Nature">
        <title>The Medicago genome provides insight into the evolution of rhizobial symbioses.</title>
        <authorList>
            <person name="Young N.D."/>
            <person name="Debelle F."/>
            <person name="Oldroyd G.E."/>
            <person name="Geurts R."/>
            <person name="Cannon S.B."/>
            <person name="Udvardi M.K."/>
            <person name="Benedito V.A."/>
            <person name="Mayer K.F."/>
            <person name="Gouzy J."/>
            <person name="Schoof H."/>
            <person name="Van de Peer Y."/>
            <person name="Proost S."/>
            <person name="Cook D.R."/>
            <person name="Meyers B.C."/>
            <person name="Spannagl M."/>
            <person name="Cheung F."/>
            <person name="De Mita S."/>
            <person name="Krishnakumar V."/>
            <person name="Gundlach H."/>
            <person name="Zhou S."/>
            <person name="Mudge J."/>
            <person name="Bharti A.K."/>
            <person name="Murray J.D."/>
            <person name="Naoumkina M.A."/>
            <person name="Rosen B."/>
            <person name="Silverstein K.A."/>
            <person name="Tang H."/>
            <person name="Rombauts S."/>
            <person name="Zhao P.X."/>
            <person name="Zhou P."/>
            <person name="Barbe V."/>
            <person name="Bardou P."/>
            <person name="Bechner M."/>
            <person name="Bellec A."/>
            <person name="Berger A."/>
            <person name="Berges H."/>
            <person name="Bidwell S."/>
            <person name="Bisseling T."/>
            <person name="Choisne N."/>
            <person name="Couloux A."/>
            <person name="Denny R."/>
            <person name="Deshpande S."/>
            <person name="Dai X."/>
            <person name="Doyle J.J."/>
            <person name="Dudez A.M."/>
            <person name="Farmer A.D."/>
            <person name="Fouteau S."/>
            <person name="Franken C."/>
            <person name="Gibelin C."/>
            <person name="Gish J."/>
            <person name="Goldstein S."/>
            <person name="Gonzalez A.J."/>
            <person name="Green P.J."/>
            <person name="Hallab A."/>
            <person name="Hartog M."/>
            <person name="Hua A."/>
            <person name="Humphray S.J."/>
            <person name="Jeong D.H."/>
            <person name="Jing Y."/>
            <person name="Jocker A."/>
            <person name="Kenton S.M."/>
            <person name="Kim D.J."/>
            <person name="Klee K."/>
            <person name="Lai H."/>
            <person name="Lang C."/>
            <person name="Lin S."/>
            <person name="Macmil S.L."/>
            <person name="Magdelenat G."/>
            <person name="Matthews L."/>
            <person name="McCorrison J."/>
            <person name="Monaghan E.L."/>
            <person name="Mun J.H."/>
            <person name="Najar F.Z."/>
            <person name="Nicholson C."/>
            <person name="Noirot C."/>
            <person name="O'Bleness M."/>
            <person name="Paule C.R."/>
            <person name="Poulain J."/>
            <person name="Prion F."/>
            <person name="Qin B."/>
            <person name="Qu C."/>
            <person name="Retzel E.F."/>
            <person name="Riddle C."/>
            <person name="Sallet E."/>
            <person name="Samain S."/>
            <person name="Samson N."/>
            <person name="Sanders I."/>
            <person name="Saurat O."/>
            <person name="Scarpelli C."/>
            <person name="Schiex T."/>
            <person name="Segurens B."/>
            <person name="Severin A.J."/>
            <person name="Sherrier D.J."/>
            <person name="Shi R."/>
            <person name="Sims S."/>
            <person name="Singer S.R."/>
            <person name="Sinharoy S."/>
            <person name="Sterck L."/>
            <person name="Viollet A."/>
            <person name="Wang B.B."/>
            <person name="Wang K."/>
            <person name="Wang M."/>
            <person name="Wang X."/>
            <person name="Warfsmann J."/>
            <person name="Weissenbach J."/>
            <person name="White D.D."/>
            <person name="White J.D."/>
            <person name="Wiley G.B."/>
            <person name="Wincker P."/>
            <person name="Xing Y."/>
            <person name="Yang L."/>
            <person name="Yao Z."/>
            <person name="Ying F."/>
            <person name="Zhai J."/>
            <person name="Zhou L."/>
            <person name="Zuber A."/>
            <person name="Denarie J."/>
            <person name="Dixon R.A."/>
            <person name="May G.D."/>
            <person name="Schwartz D.C."/>
            <person name="Rogers J."/>
            <person name="Quetier F."/>
            <person name="Town C.D."/>
            <person name="Roe B.A."/>
        </authorList>
    </citation>
    <scope>NUCLEOTIDE SEQUENCE [LARGE SCALE GENOMIC DNA]</scope>
    <source>
        <strain evidence="2">A17</strain>
        <strain evidence="3 4">cv. Jemalong A17</strain>
    </source>
</reference>
<dbReference type="EMBL" id="CM001220">
    <property type="protein sequence ID" value="AES86476.1"/>
    <property type="molecule type" value="Genomic_DNA"/>
</dbReference>
<dbReference type="HOGENOM" id="CLU_2761677_0_0_1"/>
<keyword evidence="4" id="KW-1185">Reference proteome</keyword>
<evidence type="ECO:0000313" key="3">
    <source>
        <dbReference type="EnsemblPlants" id="AES86476"/>
    </source>
</evidence>
<sequence>METSLKKILKLVILLLAIVSTFVGRTQSTRHDTPIHDIQRSSQKYPTYVGSINDLHRSSKPYPSYPEYHPANWCCNIVIALCCNS</sequence>
<reference evidence="2 4" key="2">
    <citation type="journal article" date="2014" name="BMC Genomics">
        <title>An improved genome release (version Mt4.0) for the model legume Medicago truncatula.</title>
        <authorList>
            <person name="Tang H."/>
            <person name="Krishnakumar V."/>
            <person name="Bidwell S."/>
            <person name="Rosen B."/>
            <person name="Chan A."/>
            <person name="Zhou S."/>
            <person name="Gentzbittel L."/>
            <person name="Childs K.L."/>
            <person name="Yandell M."/>
            <person name="Gundlach H."/>
            <person name="Mayer K.F."/>
            <person name="Schwartz D.C."/>
            <person name="Town C.D."/>
        </authorList>
    </citation>
    <scope>GENOME REANNOTATION</scope>
    <source>
        <strain evidence="3 4">cv. Jemalong A17</strain>
    </source>
</reference>